<gene>
    <name evidence="7" type="ORF">A3D03_06085</name>
</gene>
<comment type="caution">
    <text evidence="7">The sequence shown here is derived from an EMBL/GenBank/DDBJ whole genome shotgun (WGS) entry which is preliminary data.</text>
</comment>
<evidence type="ECO:0000259" key="6">
    <source>
        <dbReference type="Pfam" id="PF01258"/>
    </source>
</evidence>
<evidence type="ECO:0000256" key="5">
    <source>
        <dbReference type="SAM" id="MobiDB-lite"/>
    </source>
</evidence>
<dbReference type="EMBL" id="MFJN01000048">
    <property type="protein sequence ID" value="OGG20386.1"/>
    <property type="molecule type" value="Genomic_DNA"/>
</dbReference>
<dbReference type="Proteomes" id="UP000177092">
    <property type="component" value="Unassembled WGS sequence"/>
</dbReference>
<keyword evidence="1" id="KW-0479">Metal-binding</keyword>
<evidence type="ECO:0000256" key="1">
    <source>
        <dbReference type="ARBA" id="ARBA00022723"/>
    </source>
</evidence>
<dbReference type="PANTHER" id="PTHR33823:SF4">
    <property type="entry name" value="GENERAL STRESS PROTEIN 16O"/>
    <property type="match status" value="1"/>
</dbReference>
<evidence type="ECO:0000313" key="7">
    <source>
        <dbReference type="EMBL" id="OGG20386.1"/>
    </source>
</evidence>
<name>A0A1F6A6W3_9BACT</name>
<dbReference type="AlphaFoldDB" id="A0A1F6A6W3"/>
<dbReference type="PROSITE" id="PS51128">
    <property type="entry name" value="ZF_DKSA_2"/>
    <property type="match status" value="1"/>
</dbReference>
<dbReference type="STRING" id="1798384.A3D03_06085"/>
<feature type="zinc finger region" description="dksA C4-type" evidence="4">
    <location>
        <begin position="89"/>
        <end position="113"/>
    </location>
</feature>
<proteinExistence type="predicted"/>
<reference evidence="7 8" key="1">
    <citation type="journal article" date="2016" name="Nat. Commun.">
        <title>Thousands of microbial genomes shed light on interconnected biogeochemical processes in an aquifer system.</title>
        <authorList>
            <person name="Anantharaman K."/>
            <person name="Brown C.T."/>
            <person name="Hug L.A."/>
            <person name="Sharon I."/>
            <person name="Castelle C.J."/>
            <person name="Probst A.J."/>
            <person name="Thomas B.C."/>
            <person name="Singh A."/>
            <person name="Wilkins M.J."/>
            <person name="Karaoz U."/>
            <person name="Brodie E.L."/>
            <person name="Williams K.H."/>
            <person name="Hubbard S.S."/>
            <person name="Banfield J.F."/>
        </authorList>
    </citation>
    <scope>NUCLEOTIDE SEQUENCE [LARGE SCALE GENOMIC DNA]</scope>
</reference>
<keyword evidence="3" id="KW-0862">Zinc</keyword>
<dbReference type="PANTHER" id="PTHR33823">
    <property type="entry name" value="RNA POLYMERASE-BINDING TRANSCRIPTION FACTOR DKSA-RELATED"/>
    <property type="match status" value="1"/>
</dbReference>
<feature type="domain" description="Zinc finger DksA/TraR C4-type" evidence="6">
    <location>
        <begin position="85"/>
        <end position="117"/>
    </location>
</feature>
<keyword evidence="2" id="KW-0863">Zinc-finger</keyword>
<evidence type="ECO:0000313" key="8">
    <source>
        <dbReference type="Proteomes" id="UP000177092"/>
    </source>
</evidence>
<organism evidence="7 8">
    <name type="scientific">Candidatus Gottesmanbacteria bacterium RIFCSPHIGHO2_02_FULL_40_13</name>
    <dbReference type="NCBI Taxonomy" id="1798384"/>
    <lineage>
        <taxon>Bacteria</taxon>
        <taxon>Candidatus Gottesmaniibacteriota</taxon>
    </lineage>
</organism>
<dbReference type="GO" id="GO:0008270">
    <property type="term" value="F:zinc ion binding"/>
    <property type="evidence" value="ECO:0007669"/>
    <property type="project" value="UniProtKB-KW"/>
</dbReference>
<evidence type="ECO:0000256" key="3">
    <source>
        <dbReference type="ARBA" id="ARBA00022833"/>
    </source>
</evidence>
<dbReference type="InterPro" id="IPR000962">
    <property type="entry name" value="Znf_DskA_TraR"/>
</dbReference>
<evidence type="ECO:0000256" key="4">
    <source>
        <dbReference type="PROSITE-ProRule" id="PRU00510"/>
    </source>
</evidence>
<feature type="region of interest" description="Disordered" evidence="5">
    <location>
        <begin position="29"/>
        <end position="59"/>
    </location>
</feature>
<sequence>MKYPKQILEGIKNYLLTERSNLNQKLLSIKSQDPFSDPERTNDNAASDTEAQEESSHDRLEALEKELQLNLREVNQALERIDKDSYGKCLSCKSFIDTERLAVKPTALYCVSCEAKKNTNEYKNSL</sequence>
<accession>A0A1F6A6W3</accession>
<dbReference type="Gene3D" id="1.20.120.910">
    <property type="entry name" value="DksA, coiled-coil domain"/>
    <property type="match status" value="1"/>
</dbReference>
<dbReference type="Pfam" id="PF01258">
    <property type="entry name" value="zf-dskA_traR"/>
    <property type="match status" value="1"/>
</dbReference>
<evidence type="ECO:0000256" key="2">
    <source>
        <dbReference type="ARBA" id="ARBA00022771"/>
    </source>
</evidence>
<protein>
    <recommendedName>
        <fullName evidence="6">Zinc finger DksA/TraR C4-type domain-containing protein</fullName>
    </recommendedName>
</protein>
<dbReference type="SUPFAM" id="SSF57716">
    <property type="entry name" value="Glucocorticoid receptor-like (DNA-binding domain)"/>
    <property type="match status" value="1"/>
</dbReference>